<gene>
    <name evidence="1" type="ORF">SAMN04488132_103376</name>
</gene>
<sequence length="125" mass="13302">MPSNTVRATVKYTTTDVNQTYYLTVIIGNGQVGSSAFINADMTVFNPDVENALIGTGAAIINKTFLVSTTDIHANPASLTQIVSYYISTAPLDLSNLGNITPAGTSQVETSPAQTYTFITKLQFS</sequence>
<name>A0A1T4MG71_9BACT</name>
<accession>A0A1T4MG71</accession>
<dbReference type="AlphaFoldDB" id="A0A1T4MG71"/>
<evidence type="ECO:0000313" key="1">
    <source>
        <dbReference type="EMBL" id="SJZ65913.1"/>
    </source>
</evidence>
<dbReference type="EMBL" id="FUWH01000003">
    <property type="protein sequence ID" value="SJZ65913.1"/>
    <property type="molecule type" value="Genomic_DNA"/>
</dbReference>
<protein>
    <submittedName>
        <fullName evidence="1">Uncharacterized protein</fullName>
    </submittedName>
</protein>
<keyword evidence="2" id="KW-1185">Reference proteome</keyword>
<dbReference type="RefSeq" id="WP_078830844.1">
    <property type="nucleotide sequence ID" value="NZ_FUWH01000003.1"/>
</dbReference>
<organism evidence="1 2">
    <name type="scientific">Sediminibacterium ginsengisoli</name>
    <dbReference type="NCBI Taxonomy" id="413434"/>
    <lineage>
        <taxon>Bacteria</taxon>
        <taxon>Pseudomonadati</taxon>
        <taxon>Bacteroidota</taxon>
        <taxon>Chitinophagia</taxon>
        <taxon>Chitinophagales</taxon>
        <taxon>Chitinophagaceae</taxon>
        <taxon>Sediminibacterium</taxon>
    </lineage>
</organism>
<dbReference type="STRING" id="413434.SAMN04488132_103376"/>
<evidence type="ECO:0000313" key="2">
    <source>
        <dbReference type="Proteomes" id="UP000190888"/>
    </source>
</evidence>
<reference evidence="1 2" key="1">
    <citation type="submission" date="2017-02" db="EMBL/GenBank/DDBJ databases">
        <authorList>
            <person name="Peterson S.W."/>
        </authorList>
    </citation>
    <scope>NUCLEOTIDE SEQUENCE [LARGE SCALE GENOMIC DNA]</scope>
    <source>
        <strain evidence="1 2">DSM 22335</strain>
    </source>
</reference>
<dbReference type="Proteomes" id="UP000190888">
    <property type="component" value="Unassembled WGS sequence"/>
</dbReference>
<proteinExistence type="predicted"/>